<dbReference type="RefSeq" id="WP_205720926.1">
    <property type="nucleotide sequence ID" value="NZ_CP070608.1"/>
</dbReference>
<sequence length="180" mass="19042">MKKVLLVFCLIAISTLGYSQISGGIKGGVNFANVDADGDPDGKTGYHVGAFLTVGAAGIFIQPELLYSFKGAEDFDLTYIEVPILLKKNFAKVLNVHLGPQFGFLTKAEADFGGGSQDIKDELKGMDLSAVVGAGLNLPGGLSAGLRYVLGLSDIADNDALPETKNRTFQIYVGYKLFGN</sequence>
<reference evidence="2" key="1">
    <citation type="submission" date="2021-02" db="EMBL/GenBank/DDBJ databases">
        <title>Fulvivirga sp. S481 isolated from sea water.</title>
        <authorList>
            <person name="Bae S.S."/>
            <person name="Baek K."/>
        </authorList>
    </citation>
    <scope>NUCLEOTIDE SEQUENCE</scope>
    <source>
        <strain evidence="2">S481</strain>
    </source>
</reference>
<dbReference type="Proteomes" id="UP000662783">
    <property type="component" value="Chromosome"/>
</dbReference>
<organism evidence="2 3">
    <name type="scientific">Fulvivirga lutea</name>
    <dbReference type="NCBI Taxonomy" id="2810512"/>
    <lineage>
        <taxon>Bacteria</taxon>
        <taxon>Pseudomonadati</taxon>
        <taxon>Bacteroidota</taxon>
        <taxon>Cytophagia</taxon>
        <taxon>Cytophagales</taxon>
        <taxon>Fulvivirgaceae</taxon>
        <taxon>Fulvivirga</taxon>
    </lineage>
</organism>
<evidence type="ECO:0000259" key="1">
    <source>
        <dbReference type="Pfam" id="PF13568"/>
    </source>
</evidence>
<name>A0A974WHW9_9BACT</name>
<gene>
    <name evidence="2" type="ORF">JR347_12415</name>
</gene>
<feature type="domain" description="Outer membrane protein beta-barrel" evidence="1">
    <location>
        <begin position="23"/>
        <end position="156"/>
    </location>
</feature>
<protein>
    <submittedName>
        <fullName evidence="2">PorT family protein</fullName>
    </submittedName>
</protein>
<keyword evidence="3" id="KW-1185">Reference proteome</keyword>
<dbReference type="Pfam" id="PF13568">
    <property type="entry name" value="OMP_b-brl_2"/>
    <property type="match status" value="1"/>
</dbReference>
<accession>A0A974WHW9</accession>
<evidence type="ECO:0000313" key="2">
    <source>
        <dbReference type="EMBL" id="QSE96410.1"/>
    </source>
</evidence>
<proteinExistence type="predicted"/>
<dbReference type="KEGG" id="fuv:JR347_12415"/>
<evidence type="ECO:0000313" key="3">
    <source>
        <dbReference type="Proteomes" id="UP000662783"/>
    </source>
</evidence>
<dbReference type="AlphaFoldDB" id="A0A974WHW9"/>
<dbReference type="EMBL" id="CP070608">
    <property type="protein sequence ID" value="QSE96410.1"/>
    <property type="molecule type" value="Genomic_DNA"/>
</dbReference>
<dbReference type="InterPro" id="IPR025665">
    <property type="entry name" value="Beta-barrel_OMP_2"/>
</dbReference>